<name>A0A2K8KLP5_9GAMM</name>
<keyword evidence="2" id="KW-0408">Iron</keyword>
<dbReference type="RefSeq" id="WP_100256179.1">
    <property type="nucleotide sequence ID" value="NZ_CP011797.1"/>
</dbReference>
<dbReference type="KEGG" id="rfo:REIFOR_00627"/>
<dbReference type="InterPro" id="IPR024775">
    <property type="entry name" value="DinB-like"/>
</dbReference>
<protein>
    <submittedName>
        <fullName evidence="6">Sulfatase-modifying factor enzyme</fullName>
    </submittedName>
</protein>
<dbReference type="AlphaFoldDB" id="A0A2K8KLP5"/>
<dbReference type="SUPFAM" id="SSF56436">
    <property type="entry name" value="C-type lectin-like"/>
    <property type="match status" value="1"/>
</dbReference>
<gene>
    <name evidence="6" type="ORF">REIFOR_00627</name>
</gene>
<dbReference type="OrthoDB" id="9768004at2"/>
<organism evidence="6 7">
    <name type="scientific">Reinekea forsetii</name>
    <dbReference type="NCBI Taxonomy" id="1336806"/>
    <lineage>
        <taxon>Bacteria</taxon>
        <taxon>Pseudomonadati</taxon>
        <taxon>Pseudomonadota</taxon>
        <taxon>Gammaproteobacteria</taxon>
        <taxon>Oceanospirillales</taxon>
        <taxon>Saccharospirillaceae</taxon>
        <taxon>Reinekea</taxon>
    </lineage>
</organism>
<dbReference type="InterPro" id="IPR051043">
    <property type="entry name" value="Sulfatase_Mod_Factor_Kinase"/>
</dbReference>
<feature type="domain" description="Sulfatase-modifying factor enzyme-like" evidence="4">
    <location>
        <begin position="240"/>
        <end position="354"/>
    </location>
</feature>
<dbReference type="InterPro" id="IPR005532">
    <property type="entry name" value="SUMF_dom"/>
</dbReference>
<evidence type="ECO:0000256" key="3">
    <source>
        <dbReference type="ARBA" id="ARBA00037882"/>
    </source>
</evidence>
<evidence type="ECO:0000313" key="6">
    <source>
        <dbReference type="EMBL" id="ATX75795.1"/>
    </source>
</evidence>
<evidence type="ECO:0000259" key="5">
    <source>
        <dbReference type="Pfam" id="PF12867"/>
    </source>
</evidence>
<dbReference type="Proteomes" id="UP000229757">
    <property type="component" value="Chromosome"/>
</dbReference>
<proteinExistence type="predicted"/>
<sequence>MTARRVADASGPWLSAYQKTRERTETLVKPLSEADQTAQSMPDASPVKWHLAHTSWFFETFVLKPNLPGYSAFDPAFEYLFNSYYNSIGEQFPRAQRGAITRPGAPEVLAYRHHVDKHMTQLLSQSSPELLNRLDSLLPLGLAHEEQHQELLITDLQHLFSINPLYPAVTVPVQAFAPVVALGWWHHPGGLVEIGAPAPGDASDVQVDDSPSFRFDDLPSFRFDDLPSFRFDDLPSFRFDNELPRHQVRLYPFALADRLVTNGEYAAFIDAGGYNDPLHWLSEGWAWRCREQISQPLYWLRRAEQWWQYSLAGLHALDPHAPVRHISLFEAMAYAQWCGCRLATEFEWEHAAARVEPSDSVYDPTILAPQSQSQSADQLYNCLWQWTQSQYQPYPGYRPEAGAVGEYNGKFMSNQFVLRGGSCITPPNHIRASYRNFFPAATRWQFSGIRMAKDD</sequence>
<dbReference type="SUPFAM" id="SSF109854">
    <property type="entry name" value="DinB/YfiT-like putative metalloenzymes"/>
    <property type="match status" value="1"/>
</dbReference>
<feature type="domain" description="DinB-like" evidence="5">
    <location>
        <begin position="17"/>
        <end position="149"/>
    </location>
</feature>
<dbReference type="PANTHER" id="PTHR23150:SF36">
    <property type="entry name" value="HERCYNINE OXYGENASE"/>
    <property type="match status" value="1"/>
</dbReference>
<evidence type="ECO:0000259" key="4">
    <source>
        <dbReference type="Pfam" id="PF03781"/>
    </source>
</evidence>
<dbReference type="PANTHER" id="PTHR23150">
    <property type="entry name" value="SULFATASE MODIFYING FACTOR 1, 2"/>
    <property type="match status" value="1"/>
</dbReference>
<dbReference type="Pfam" id="PF12867">
    <property type="entry name" value="DinB_2"/>
    <property type="match status" value="1"/>
</dbReference>
<reference evidence="6 7" key="1">
    <citation type="journal article" date="2017" name="Environ. Microbiol.">
        <title>Genomic and physiological analyses of 'Reinekea forsetii' reveal a versatile opportunistic lifestyle during spring algae blooms.</title>
        <authorList>
            <person name="Avci B."/>
            <person name="Hahnke R.L."/>
            <person name="Chafee M."/>
            <person name="Fischer T."/>
            <person name="Gruber-Vodicka H."/>
            <person name="Tegetmeyer H.E."/>
            <person name="Harder J."/>
            <person name="Fuchs B.M."/>
            <person name="Amann R.I."/>
            <person name="Teeling H."/>
        </authorList>
    </citation>
    <scope>NUCLEOTIDE SEQUENCE [LARGE SCALE GENOMIC DNA]</scope>
    <source>
        <strain evidence="6 7">Hel1_31_D35</strain>
    </source>
</reference>
<dbReference type="Pfam" id="PF03781">
    <property type="entry name" value="FGE-sulfatase"/>
    <property type="match status" value="1"/>
</dbReference>
<dbReference type="Gene3D" id="3.90.1580.10">
    <property type="entry name" value="paralog of FGE (formylglycine-generating enzyme)"/>
    <property type="match status" value="2"/>
</dbReference>
<dbReference type="EMBL" id="CP011797">
    <property type="protein sequence ID" value="ATX75795.1"/>
    <property type="molecule type" value="Genomic_DNA"/>
</dbReference>
<comment type="pathway">
    <text evidence="3">Amino-acid biosynthesis; ergothioneine biosynthesis.</text>
</comment>
<evidence type="ECO:0000256" key="2">
    <source>
        <dbReference type="ARBA" id="ARBA00023004"/>
    </source>
</evidence>
<keyword evidence="7" id="KW-1185">Reference proteome</keyword>
<evidence type="ECO:0000256" key="1">
    <source>
        <dbReference type="ARBA" id="ARBA00023002"/>
    </source>
</evidence>
<dbReference type="InterPro" id="IPR034660">
    <property type="entry name" value="DinB/YfiT-like"/>
</dbReference>
<dbReference type="InterPro" id="IPR042095">
    <property type="entry name" value="SUMF_sf"/>
</dbReference>
<dbReference type="InterPro" id="IPR016187">
    <property type="entry name" value="CTDL_fold"/>
</dbReference>
<evidence type="ECO:0000313" key="7">
    <source>
        <dbReference type="Proteomes" id="UP000229757"/>
    </source>
</evidence>
<accession>A0A2K8KLP5</accession>
<keyword evidence="1" id="KW-0560">Oxidoreductase</keyword>